<reference evidence="1 2" key="1">
    <citation type="submission" date="2020-08" db="EMBL/GenBank/DDBJ databases">
        <title>Genomic Encyclopedia of Type Strains, Phase IV (KMG-IV): sequencing the most valuable type-strain genomes for metagenomic binning, comparative biology and taxonomic classification.</title>
        <authorList>
            <person name="Goeker M."/>
        </authorList>
    </citation>
    <scope>NUCLEOTIDE SEQUENCE [LARGE SCALE GENOMIC DNA]</scope>
    <source>
        <strain evidence="1 2">DSM 100734</strain>
    </source>
</reference>
<dbReference type="AlphaFoldDB" id="A0A7W9YCU6"/>
<proteinExistence type="predicted"/>
<dbReference type="InterPro" id="IPR049847">
    <property type="entry name" value="CrpP-rel"/>
</dbReference>
<dbReference type="NCBIfam" id="NF041856">
    <property type="entry name" value="CrpP_rel_fam"/>
    <property type="match status" value="1"/>
</dbReference>
<name>A0A7W9YCU6_9HYPH</name>
<sequence length="66" mass="7476">MDFEISAMLDWQQRGMNARVLGLSACKNPVAPYLEKASCPREKDSWSQKAEAWLFGWNIEDAARAS</sequence>
<protein>
    <submittedName>
        <fullName evidence="1">Uncharacterized protein</fullName>
    </submittedName>
</protein>
<evidence type="ECO:0000313" key="1">
    <source>
        <dbReference type="EMBL" id="MBB6166275.1"/>
    </source>
</evidence>
<keyword evidence="2" id="KW-1185">Reference proteome</keyword>
<accession>A0A7W9YCU6</accession>
<dbReference type="EMBL" id="JACHEG010000017">
    <property type="protein sequence ID" value="MBB6166275.1"/>
    <property type="molecule type" value="Genomic_DNA"/>
</dbReference>
<dbReference type="Proteomes" id="UP000547879">
    <property type="component" value="Unassembled WGS sequence"/>
</dbReference>
<evidence type="ECO:0000313" key="2">
    <source>
        <dbReference type="Proteomes" id="UP000547879"/>
    </source>
</evidence>
<comment type="caution">
    <text evidence="1">The sequence shown here is derived from an EMBL/GenBank/DDBJ whole genome shotgun (WGS) entry which is preliminary data.</text>
</comment>
<dbReference type="RefSeq" id="WP_183998228.1">
    <property type="nucleotide sequence ID" value="NZ_BMHW01000020.1"/>
</dbReference>
<gene>
    <name evidence="1" type="ORF">HNQ72_006126</name>
</gene>
<organism evidence="1 2">
    <name type="scientific">Rhizobium wenxiniae</name>
    <dbReference type="NCBI Taxonomy" id="1737357"/>
    <lineage>
        <taxon>Bacteria</taxon>
        <taxon>Pseudomonadati</taxon>
        <taxon>Pseudomonadota</taxon>
        <taxon>Alphaproteobacteria</taxon>
        <taxon>Hyphomicrobiales</taxon>
        <taxon>Rhizobiaceae</taxon>
        <taxon>Rhizobium/Agrobacterium group</taxon>
        <taxon>Rhizobium</taxon>
    </lineage>
</organism>